<dbReference type="Gene3D" id="3.90.190.20">
    <property type="entry name" value="Mur ligase, C-terminal domain"/>
    <property type="match status" value="1"/>
</dbReference>
<dbReference type="Pfam" id="PF00842">
    <property type="entry name" value="Ala_racemase_C"/>
    <property type="match status" value="1"/>
</dbReference>
<dbReference type="InterPro" id="IPR001608">
    <property type="entry name" value="Ala_racemase_N"/>
</dbReference>
<organism evidence="9 10">
    <name type="scientific">Roseivirga spongicola</name>
    <dbReference type="NCBI Taxonomy" id="333140"/>
    <lineage>
        <taxon>Bacteria</taxon>
        <taxon>Pseudomonadati</taxon>
        <taxon>Bacteroidota</taxon>
        <taxon>Cytophagia</taxon>
        <taxon>Cytophagales</taxon>
        <taxon>Roseivirgaceae</taxon>
        <taxon>Roseivirga</taxon>
    </lineage>
</organism>
<evidence type="ECO:0000313" key="10">
    <source>
        <dbReference type="Proteomes" id="UP000075606"/>
    </source>
</evidence>
<dbReference type="RefSeq" id="WP_068216110.1">
    <property type="nucleotide sequence ID" value="NZ_LRPC01000001.1"/>
</dbReference>
<feature type="active site" description="Proton acceptor; specific for D-alanine" evidence="5">
    <location>
        <position position="479"/>
    </location>
</feature>
<accession>A0A150XFU6</accession>
<sequence length="809" mass="90094">MNIDQLAKVTHAEVSAHQKSETEILTLCYDSRQATHLPNELFVALKGATQDGHDYIPELLRNGSKFFLVEKDIPVASGGTFIKVKSCLLALQQIASYKRNQFEGRVIGITGSNGKTIVKEWLTSVLTTSHAVLASPKSFNSQLGVPLSVWPISNKYDLAIFEAGISKPNEMEPLQEILSPDIGIFTNIGPAHEENFINLEQKVKEKLKLFKRAKTLIYDKDDQLVSTLIDKHFNGDKIGWSRKSNGSIFAQKASNGLTVKWGDKTHYFNTSFEDEASIQNLTHVIVCSLFLGIEDNSIQERIDRIKPVNMRLELKRGIEGNFVIDDTYNNDLAGLNKALNFMEQQRSHEQKTLILSDFIQSKVTLEDFAKLNDLLISKGVDQLIGVGPQLSEASSCFTIKSRFFESTEALINSDILDQLNNQLVLIKGSRKFALERVSLLLTEKVHKTRLEVNLDAVRHNLHFYKSLLKSSTKVMAVIKAMAYGSGSTEIAKLLEYNKIDYLAVAYADEGVALRKDGIDTPIMVMNPSEDDVYAMARNNLEPEVHGVSQLKHYYDAFKSLGRTLPVHLVINTGMNRLGFNEGQIKQLKEVLSLMPDLEVKSIFSHLAASDEAEHEGFSLTQIESFKQIATDITSILANQPLLHILNSGGITRFAEHQLDMVRLGIGLHGVEVNERLQSQLMRPAQLKTIISQTREVKAGESIGYGRKGKAVQDMTIAVMAIGYADGYLRVFGNGNAYVSINQQKVKTIGNVCMDMTMIDITGLSVKEGDEVTVFGNSPTVSELARWANTIPYEILTNVSGRVQRVFYAE</sequence>
<gene>
    <name evidence="9" type="ORF">AWW68_02175</name>
</gene>
<dbReference type="CDD" id="cd00430">
    <property type="entry name" value="PLPDE_III_AR"/>
    <property type="match status" value="1"/>
</dbReference>
<dbReference type="InterPro" id="IPR029066">
    <property type="entry name" value="PLP-binding_barrel"/>
</dbReference>
<dbReference type="GO" id="GO:0016881">
    <property type="term" value="F:acid-amino acid ligase activity"/>
    <property type="evidence" value="ECO:0007669"/>
    <property type="project" value="InterPro"/>
</dbReference>
<evidence type="ECO:0000256" key="3">
    <source>
        <dbReference type="ARBA" id="ARBA00022898"/>
    </source>
</evidence>
<dbReference type="OrthoDB" id="9801978at2"/>
<keyword evidence="10" id="KW-1185">Reference proteome</keyword>
<dbReference type="NCBIfam" id="NF008897">
    <property type="entry name" value="PRK11930.1"/>
    <property type="match status" value="1"/>
</dbReference>
<dbReference type="InterPro" id="IPR035911">
    <property type="entry name" value="MurE/MurF_N"/>
</dbReference>
<dbReference type="Gene3D" id="3.40.1390.10">
    <property type="entry name" value="MurE/MurF, N-terminal domain"/>
    <property type="match status" value="1"/>
</dbReference>
<evidence type="ECO:0000256" key="7">
    <source>
        <dbReference type="PIRSR" id="PIRSR600821-52"/>
    </source>
</evidence>
<name>A0A150XFU6_9BACT</name>
<dbReference type="PANTHER" id="PTHR30511:SF0">
    <property type="entry name" value="ALANINE RACEMASE, CATABOLIC-RELATED"/>
    <property type="match status" value="1"/>
</dbReference>
<comment type="pathway">
    <text evidence="5">Amino-acid biosynthesis; D-alanine biosynthesis; D-alanine from L-alanine: step 1/1.</text>
</comment>
<dbReference type="GO" id="GO:0005829">
    <property type="term" value="C:cytosol"/>
    <property type="evidence" value="ECO:0007669"/>
    <property type="project" value="TreeGrafter"/>
</dbReference>
<dbReference type="InterPro" id="IPR013221">
    <property type="entry name" value="Mur_ligase_cen"/>
</dbReference>
<dbReference type="SMART" id="SM01005">
    <property type="entry name" value="Ala_racemase_C"/>
    <property type="match status" value="1"/>
</dbReference>
<comment type="function">
    <text evidence="5">Catalyzes the interconversion of L-alanine and D-alanine. May also act on other amino acids.</text>
</comment>
<comment type="cofactor">
    <cofactor evidence="2 5 6">
        <name>pyridoxal 5'-phosphate</name>
        <dbReference type="ChEBI" id="CHEBI:597326"/>
    </cofactor>
</comment>
<dbReference type="Gene3D" id="2.40.37.10">
    <property type="entry name" value="Lyase, Ornithine Decarboxylase, Chain A, domain 1"/>
    <property type="match status" value="1"/>
</dbReference>
<dbReference type="InterPro" id="IPR000713">
    <property type="entry name" value="Mur_ligase_N"/>
</dbReference>
<dbReference type="SUPFAM" id="SSF53244">
    <property type="entry name" value="MurD-like peptide ligases, peptide-binding domain"/>
    <property type="match status" value="1"/>
</dbReference>
<dbReference type="HAMAP" id="MF_01201">
    <property type="entry name" value="Ala_racemase"/>
    <property type="match status" value="1"/>
</dbReference>
<protein>
    <recommendedName>
        <fullName evidence="5">Alanine racemase</fullName>
        <ecNumber evidence="5">5.1.1.1</ecNumber>
    </recommendedName>
</protein>
<dbReference type="InterPro" id="IPR000821">
    <property type="entry name" value="Ala_racemase"/>
</dbReference>
<dbReference type="SUPFAM" id="SSF53623">
    <property type="entry name" value="MurD-like peptide ligases, catalytic domain"/>
    <property type="match status" value="1"/>
</dbReference>
<evidence type="ECO:0000259" key="8">
    <source>
        <dbReference type="SMART" id="SM01005"/>
    </source>
</evidence>
<dbReference type="SUPFAM" id="SSF51419">
    <property type="entry name" value="PLP-binding barrel"/>
    <property type="match status" value="1"/>
</dbReference>
<dbReference type="InterPro" id="IPR036615">
    <property type="entry name" value="Mur_ligase_C_dom_sf"/>
</dbReference>
<dbReference type="GO" id="GO:0030632">
    <property type="term" value="P:D-alanine biosynthetic process"/>
    <property type="evidence" value="ECO:0007669"/>
    <property type="project" value="UniProtKB-UniRule"/>
</dbReference>
<dbReference type="InterPro" id="IPR036565">
    <property type="entry name" value="Mur-like_cat_sf"/>
</dbReference>
<dbReference type="Pfam" id="PF01225">
    <property type="entry name" value="Mur_ligase"/>
    <property type="match status" value="1"/>
</dbReference>
<dbReference type="Gene3D" id="3.40.1190.10">
    <property type="entry name" value="Mur-like, catalytic domain"/>
    <property type="match status" value="1"/>
</dbReference>
<evidence type="ECO:0000256" key="6">
    <source>
        <dbReference type="PIRSR" id="PIRSR600821-50"/>
    </source>
</evidence>
<feature type="domain" description="Alanine racemase C-terminal" evidence="8">
    <location>
        <begin position="683"/>
        <end position="807"/>
    </location>
</feature>
<comment type="similarity">
    <text evidence="5">Belongs to the alanine racemase family.</text>
</comment>
<dbReference type="EC" id="5.1.1.1" evidence="5"/>
<dbReference type="AlphaFoldDB" id="A0A150XFU6"/>
<reference evidence="9 10" key="1">
    <citation type="submission" date="2016-01" db="EMBL/GenBank/DDBJ databases">
        <title>Genome sequencing of Roseivirga spongicola UST030701-084.</title>
        <authorList>
            <person name="Selvaratnam C."/>
            <person name="Thevarajoo S."/>
            <person name="Goh K.M."/>
            <person name="Ee R."/>
            <person name="Chan K.-G."/>
            <person name="Chong C.S."/>
        </authorList>
    </citation>
    <scope>NUCLEOTIDE SEQUENCE [LARGE SCALE GENOMIC DNA]</scope>
    <source>
        <strain evidence="9 10">UST030701-084</strain>
    </source>
</reference>
<evidence type="ECO:0000256" key="1">
    <source>
        <dbReference type="ARBA" id="ARBA00000316"/>
    </source>
</evidence>
<dbReference type="EMBL" id="LRPC01000001">
    <property type="protein sequence ID" value="KYG77600.1"/>
    <property type="molecule type" value="Genomic_DNA"/>
</dbReference>
<dbReference type="InterPro" id="IPR011079">
    <property type="entry name" value="Ala_racemase_C"/>
</dbReference>
<dbReference type="GO" id="GO:0005524">
    <property type="term" value="F:ATP binding"/>
    <property type="evidence" value="ECO:0007669"/>
    <property type="project" value="InterPro"/>
</dbReference>
<dbReference type="SUPFAM" id="SSF63418">
    <property type="entry name" value="MurE/MurF N-terminal domain"/>
    <property type="match status" value="1"/>
</dbReference>
<feature type="binding site" evidence="5 7">
    <location>
        <position position="576"/>
    </location>
    <ligand>
        <name>substrate</name>
    </ligand>
</feature>
<evidence type="ECO:0000256" key="4">
    <source>
        <dbReference type="ARBA" id="ARBA00023235"/>
    </source>
</evidence>
<dbReference type="InterPro" id="IPR009006">
    <property type="entry name" value="Ala_racemase/Decarboxylase_C"/>
</dbReference>
<keyword evidence="4 5" id="KW-0413">Isomerase</keyword>
<proteinExistence type="inferred from homology"/>
<evidence type="ECO:0000256" key="2">
    <source>
        <dbReference type="ARBA" id="ARBA00001933"/>
    </source>
</evidence>
<dbReference type="PRINTS" id="PR00992">
    <property type="entry name" value="ALARACEMASE"/>
</dbReference>
<dbReference type="Gene3D" id="3.20.20.10">
    <property type="entry name" value="Alanine racemase"/>
    <property type="match status" value="1"/>
</dbReference>
<keyword evidence="3 5" id="KW-0663">Pyridoxal phosphate</keyword>
<dbReference type="GO" id="GO:0030170">
    <property type="term" value="F:pyridoxal phosphate binding"/>
    <property type="evidence" value="ECO:0007669"/>
    <property type="project" value="UniProtKB-UniRule"/>
</dbReference>
<comment type="catalytic activity">
    <reaction evidence="1 5">
        <text>L-alanine = D-alanine</text>
        <dbReference type="Rhea" id="RHEA:20249"/>
        <dbReference type="ChEBI" id="CHEBI:57416"/>
        <dbReference type="ChEBI" id="CHEBI:57972"/>
        <dbReference type="EC" id="5.1.1.1"/>
    </reaction>
</comment>
<feature type="modified residue" description="N6-(pyridoxal phosphate)lysine" evidence="5 6">
    <location>
        <position position="479"/>
    </location>
</feature>
<dbReference type="NCBIfam" id="TIGR00492">
    <property type="entry name" value="alr"/>
    <property type="match status" value="1"/>
</dbReference>
<comment type="caution">
    <text evidence="9">The sequence shown here is derived from an EMBL/GenBank/DDBJ whole genome shotgun (WGS) entry which is preliminary data.</text>
</comment>
<dbReference type="PANTHER" id="PTHR30511">
    <property type="entry name" value="ALANINE RACEMASE"/>
    <property type="match status" value="1"/>
</dbReference>
<feature type="active site" description="Proton acceptor; specific for L-alanine" evidence="5">
    <location>
        <position position="704"/>
    </location>
</feature>
<dbReference type="GO" id="GO:0008784">
    <property type="term" value="F:alanine racemase activity"/>
    <property type="evidence" value="ECO:0007669"/>
    <property type="project" value="UniProtKB-UniRule"/>
</dbReference>
<dbReference type="UniPathway" id="UPA00042">
    <property type="reaction ID" value="UER00497"/>
</dbReference>
<dbReference type="Pfam" id="PF08245">
    <property type="entry name" value="Mur_ligase_M"/>
    <property type="match status" value="1"/>
</dbReference>
<evidence type="ECO:0000313" key="9">
    <source>
        <dbReference type="EMBL" id="KYG77600.1"/>
    </source>
</evidence>
<dbReference type="STRING" id="333140.AWW68_02175"/>
<dbReference type="Proteomes" id="UP000075606">
    <property type="component" value="Unassembled WGS sequence"/>
</dbReference>
<feature type="binding site" evidence="5 7">
    <location>
        <position position="753"/>
    </location>
    <ligand>
        <name>substrate</name>
    </ligand>
</feature>
<dbReference type="FunFam" id="3.20.20.10:FF:000002">
    <property type="entry name" value="Alanine racemase"/>
    <property type="match status" value="1"/>
</dbReference>
<evidence type="ECO:0000256" key="5">
    <source>
        <dbReference type="HAMAP-Rule" id="MF_01201"/>
    </source>
</evidence>
<dbReference type="Pfam" id="PF01168">
    <property type="entry name" value="Ala_racemase_N"/>
    <property type="match status" value="1"/>
</dbReference>
<dbReference type="SUPFAM" id="SSF50621">
    <property type="entry name" value="Alanine racemase C-terminal domain-like"/>
    <property type="match status" value="1"/>
</dbReference>